<proteinExistence type="predicted"/>
<name>A0A1G5Y6L6_9BACT</name>
<dbReference type="Gene3D" id="3.30.360.10">
    <property type="entry name" value="Dihydrodipicolinate Reductase, domain 2"/>
    <property type="match status" value="1"/>
</dbReference>
<dbReference type="PANTHER" id="PTHR43377:SF1">
    <property type="entry name" value="BILIVERDIN REDUCTASE A"/>
    <property type="match status" value="1"/>
</dbReference>
<keyword evidence="4" id="KW-1185">Reference proteome</keyword>
<protein>
    <submittedName>
        <fullName evidence="3">Predicted dehydrogenase</fullName>
    </submittedName>
</protein>
<dbReference type="InterPro" id="IPR000683">
    <property type="entry name" value="Gfo/Idh/MocA-like_OxRdtase_N"/>
</dbReference>
<dbReference type="InterPro" id="IPR055170">
    <property type="entry name" value="GFO_IDH_MocA-like_dom"/>
</dbReference>
<dbReference type="InterPro" id="IPR051450">
    <property type="entry name" value="Gfo/Idh/MocA_Oxidoreductases"/>
</dbReference>
<reference evidence="4" key="1">
    <citation type="submission" date="2016-10" db="EMBL/GenBank/DDBJ databases">
        <authorList>
            <person name="Varghese N."/>
            <person name="Submissions S."/>
        </authorList>
    </citation>
    <scope>NUCLEOTIDE SEQUENCE [LARGE SCALE GENOMIC DNA]</scope>
    <source>
        <strain evidence="4">DSM 22703</strain>
    </source>
</reference>
<dbReference type="Pfam" id="PF22725">
    <property type="entry name" value="GFO_IDH_MocA_C3"/>
    <property type="match status" value="1"/>
</dbReference>
<dbReference type="SUPFAM" id="SSF55347">
    <property type="entry name" value="Glyceraldehyde-3-phosphate dehydrogenase-like, C-terminal domain"/>
    <property type="match status" value="1"/>
</dbReference>
<dbReference type="Proteomes" id="UP000198756">
    <property type="component" value="Unassembled WGS sequence"/>
</dbReference>
<feature type="domain" description="Gfo/Idh/MocA-like oxidoreductase N-terminal" evidence="1">
    <location>
        <begin position="6"/>
        <end position="116"/>
    </location>
</feature>
<dbReference type="Gene3D" id="3.40.50.720">
    <property type="entry name" value="NAD(P)-binding Rossmann-like Domain"/>
    <property type="match status" value="1"/>
</dbReference>
<evidence type="ECO:0000313" key="4">
    <source>
        <dbReference type="Proteomes" id="UP000198756"/>
    </source>
</evidence>
<dbReference type="InterPro" id="IPR036291">
    <property type="entry name" value="NAD(P)-bd_dom_sf"/>
</dbReference>
<dbReference type="RefSeq" id="WP_092730046.1">
    <property type="nucleotide sequence ID" value="NZ_FMXE01000014.1"/>
</dbReference>
<accession>A0A1G5Y6L6</accession>
<organism evidence="3 4">
    <name type="scientific">Algoriphagus alkaliphilus</name>
    <dbReference type="NCBI Taxonomy" id="279824"/>
    <lineage>
        <taxon>Bacteria</taxon>
        <taxon>Pseudomonadati</taxon>
        <taxon>Bacteroidota</taxon>
        <taxon>Cytophagia</taxon>
        <taxon>Cytophagales</taxon>
        <taxon>Cyclobacteriaceae</taxon>
        <taxon>Algoriphagus</taxon>
    </lineage>
</organism>
<dbReference type="Pfam" id="PF01408">
    <property type="entry name" value="GFO_IDH_MocA"/>
    <property type="match status" value="1"/>
</dbReference>
<dbReference type="OrthoDB" id="9815825at2"/>
<dbReference type="GO" id="GO:0000166">
    <property type="term" value="F:nucleotide binding"/>
    <property type="evidence" value="ECO:0007669"/>
    <property type="project" value="InterPro"/>
</dbReference>
<evidence type="ECO:0000259" key="1">
    <source>
        <dbReference type="Pfam" id="PF01408"/>
    </source>
</evidence>
<evidence type="ECO:0000313" key="3">
    <source>
        <dbReference type="EMBL" id="SDA77836.1"/>
    </source>
</evidence>
<dbReference type="AlphaFoldDB" id="A0A1G5Y6L6"/>
<dbReference type="STRING" id="279824.SAMN03080617_02261"/>
<dbReference type="EMBL" id="FMXE01000014">
    <property type="protein sequence ID" value="SDA77836.1"/>
    <property type="molecule type" value="Genomic_DNA"/>
</dbReference>
<gene>
    <name evidence="3" type="ORF">SAMN03080617_02261</name>
</gene>
<feature type="domain" description="GFO/IDH/MocA-like oxidoreductase" evidence="2">
    <location>
        <begin position="129"/>
        <end position="251"/>
    </location>
</feature>
<dbReference type="SUPFAM" id="SSF51735">
    <property type="entry name" value="NAD(P)-binding Rossmann-fold domains"/>
    <property type="match status" value="1"/>
</dbReference>
<dbReference type="PANTHER" id="PTHR43377">
    <property type="entry name" value="BILIVERDIN REDUCTASE A"/>
    <property type="match status" value="1"/>
</dbReference>
<sequence>MNTAVNIIVIGLGSIGVRHVSNLLSLGYKNITLITQRNVFPSHWPDFPVYSKFEDIPDTIDFTHALICSPTARHLNDLIPVIKAGIPSIFLEKPVSHTWEGMEDVMSILQPHQNIFLGFDLRFDPGLNKVNEILKAGGIGRVLSATAFVGQYLPDWRPHEDHRLGSSALKAKGGGVLLDLVHEFDYLFWLFGPASTLGAFYQSNPELEIETEDLADVLIKFDSGLTATLHLDYHQRNLTRYCHITGTHGSLLWDLATKKVLWTDEKANIQTFDFIDFERNDRFLRIISAFIQKQEDERLTGFQEGLETLKMVLAAKKSSESHTFVRL</sequence>
<evidence type="ECO:0000259" key="2">
    <source>
        <dbReference type="Pfam" id="PF22725"/>
    </source>
</evidence>